<dbReference type="GO" id="GO:0004252">
    <property type="term" value="F:serine-type endopeptidase activity"/>
    <property type="evidence" value="ECO:0007669"/>
    <property type="project" value="InterPro"/>
</dbReference>
<dbReference type="InterPro" id="IPR053307">
    <property type="entry name" value="Mitochondrial_IM_protease"/>
</dbReference>
<dbReference type="CDD" id="cd06530">
    <property type="entry name" value="S26_SPase_I"/>
    <property type="match status" value="1"/>
</dbReference>
<protein>
    <submittedName>
        <fullName evidence="1">Peptidase S24/S26A/S26B/S26C family protein</fullName>
    </submittedName>
</protein>
<accession>A0A9N7MZV1</accession>
<proteinExistence type="predicted"/>
<dbReference type="PANTHER" id="PTHR47040">
    <property type="entry name" value="OSJNBA0068L06.9 PROTEIN"/>
    <property type="match status" value="1"/>
</dbReference>
<dbReference type="EMBL" id="CACSLK010024540">
    <property type="protein sequence ID" value="CAA0823196.1"/>
    <property type="molecule type" value="Genomic_DNA"/>
</dbReference>
<dbReference type="InterPro" id="IPR019533">
    <property type="entry name" value="Peptidase_S26"/>
</dbReference>
<dbReference type="OrthoDB" id="308440at2759"/>
<comment type="caution">
    <text evidence="1">The sequence shown here is derived from an EMBL/GenBank/DDBJ whole genome shotgun (WGS) entry which is preliminary data.</text>
</comment>
<evidence type="ECO:0000313" key="2">
    <source>
        <dbReference type="Proteomes" id="UP001153555"/>
    </source>
</evidence>
<dbReference type="AlphaFoldDB" id="A0A9N7MZV1"/>
<name>A0A9N7MZV1_STRHE</name>
<dbReference type="GO" id="GO:0006465">
    <property type="term" value="P:signal peptide processing"/>
    <property type="evidence" value="ECO:0007669"/>
    <property type="project" value="InterPro"/>
</dbReference>
<reference evidence="1" key="1">
    <citation type="submission" date="2019-12" db="EMBL/GenBank/DDBJ databases">
        <authorList>
            <person name="Scholes J."/>
        </authorList>
    </citation>
    <scope>NUCLEOTIDE SEQUENCE</scope>
</reference>
<dbReference type="Proteomes" id="UP001153555">
    <property type="component" value="Unassembled WGS sequence"/>
</dbReference>
<organism evidence="1 2">
    <name type="scientific">Striga hermonthica</name>
    <name type="common">Purple witchweed</name>
    <name type="synonym">Buchnera hermonthica</name>
    <dbReference type="NCBI Taxonomy" id="68872"/>
    <lineage>
        <taxon>Eukaryota</taxon>
        <taxon>Viridiplantae</taxon>
        <taxon>Streptophyta</taxon>
        <taxon>Embryophyta</taxon>
        <taxon>Tracheophyta</taxon>
        <taxon>Spermatophyta</taxon>
        <taxon>Magnoliopsida</taxon>
        <taxon>eudicotyledons</taxon>
        <taxon>Gunneridae</taxon>
        <taxon>Pentapetalae</taxon>
        <taxon>asterids</taxon>
        <taxon>lamiids</taxon>
        <taxon>Lamiales</taxon>
        <taxon>Orobanchaceae</taxon>
        <taxon>Buchnereae</taxon>
        <taxon>Striga</taxon>
    </lineage>
</organism>
<keyword evidence="2" id="KW-1185">Reference proteome</keyword>
<gene>
    <name evidence="1" type="ORF">SHERM_20363</name>
</gene>
<dbReference type="PANTHER" id="PTHR47040:SF1">
    <property type="entry name" value="MITOCHONDRIAL ATP-INDEPENDENT INNER MEMBRANE PROTEASE SUBUNIT 2"/>
    <property type="match status" value="1"/>
</dbReference>
<dbReference type="Gene3D" id="2.10.109.10">
    <property type="entry name" value="Umud Fragment, subunit A"/>
    <property type="match status" value="1"/>
</dbReference>
<sequence length="168" mass="19201">MRPPPRLQIPTFAPPCPPGEETRHVWLQGMPISEARWPPNDERRRNVGGYDEILKDPTDSDKYIVRRLAAIEGYEMVSSDESDEPFILDKNHCWVTADNENLKPKESHDSRTFGPVNMTSIVGRVIYYLRNAVDHGPVNNSDFSAVQDSPVLAMELDVDEMMKNYKDN</sequence>
<dbReference type="SUPFAM" id="SSF51306">
    <property type="entry name" value="LexA/Signal peptidase"/>
    <property type="match status" value="1"/>
</dbReference>
<dbReference type="InterPro" id="IPR036286">
    <property type="entry name" value="LexA/Signal_pep-like_sf"/>
</dbReference>
<evidence type="ECO:0000313" key="1">
    <source>
        <dbReference type="EMBL" id="CAA0823196.1"/>
    </source>
</evidence>